<keyword evidence="2" id="KW-0963">Cytoplasm</keyword>
<evidence type="ECO:0000256" key="7">
    <source>
        <dbReference type="SAM" id="Phobius"/>
    </source>
</evidence>
<dbReference type="Pfam" id="PF13181">
    <property type="entry name" value="TPR_8"/>
    <property type="match status" value="1"/>
</dbReference>
<dbReference type="InterPro" id="IPR011990">
    <property type="entry name" value="TPR-like_helical_dom_sf"/>
</dbReference>
<protein>
    <submittedName>
        <fullName evidence="8">TPR-Repeat-Containing Protein</fullName>
    </submittedName>
</protein>
<dbReference type="InterPro" id="IPR019734">
    <property type="entry name" value="TPR_rpt"/>
</dbReference>
<dbReference type="Pfam" id="PF13424">
    <property type="entry name" value="TPR_12"/>
    <property type="match status" value="1"/>
</dbReference>
<keyword evidence="3" id="KW-0677">Repeat</keyword>
<feature type="repeat" description="TPR" evidence="6">
    <location>
        <begin position="267"/>
        <end position="300"/>
    </location>
</feature>
<keyword evidence="4 6" id="KW-0802">TPR repeat</keyword>
<evidence type="ECO:0000256" key="1">
    <source>
        <dbReference type="ARBA" id="ARBA00004496"/>
    </source>
</evidence>
<dbReference type="EMBL" id="CP013020">
    <property type="protein sequence ID" value="ALK83563.1"/>
    <property type="molecule type" value="Genomic_DNA"/>
</dbReference>
<dbReference type="InterPro" id="IPR051476">
    <property type="entry name" value="Bac_ResReg_Asp_Phosphatase"/>
</dbReference>
<evidence type="ECO:0000256" key="4">
    <source>
        <dbReference type="ARBA" id="ARBA00022803"/>
    </source>
</evidence>
<dbReference type="PATRIC" id="fig|821.40.peg.1118"/>
<sequence length="561" mass="65132">MHRKLKDKITMRSFIIYLNFVSLLAVCLFACNHHSSNPMLQQVDSLLEMKPDSALTILKNISVLEDLPEVDKAYYALLLAEATDKNKLPLLPCDSLLNFALDYYGDDDREKAVALMYKGRLLAEMDDEKAAIEMNLKALEILQDYPVDTKYRRLIYSALGLWYGNCGLNDKALEVLHQSLHYSFDAKDTAIAYINIGYIYGMRNMQDSAITYQRKAVKYAMRSKDRSMILTSWHNLSICYRHFENVDSAVVYAYKVLQHLSYGNGKADAYYNMGDLYVDLEQYDSARHYLEKSLFLSPSRSIPYWSLAVMEAELGNFKSAYHYLDTFVMVQDSLDNSELLTEVQHLVYKHQTELRVKDEQIKSKRIIRWIVFVSIIICFVVALIYQRWINKKNNQQALYRQALQYADEKQNVMQQRIEENESALALLQDRENQNLDEIAQKEQLITQLKKEKLALRTWLFQQTSIYKKVMSLSDQQQVNKKIRKVMAAAELDKLKKTTFEIYADYISPLQAQYSQLTEDDLLVLCLQEAGISPLAISLCFGHTDTVALNQRKSRLKKKMSE</sequence>
<dbReference type="PROSITE" id="PS50005">
    <property type="entry name" value="TPR"/>
    <property type="match status" value="1"/>
</dbReference>
<comment type="subcellular location">
    <subcellularLocation>
        <location evidence="1">Cytoplasm</location>
    </subcellularLocation>
</comment>
<dbReference type="SMART" id="SM00028">
    <property type="entry name" value="TPR"/>
    <property type="match status" value="4"/>
</dbReference>
<evidence type="ECO:0000256" key="3">
    <source>
        <dbReference type="ARBA" id="ARBA00022737"/>
    </source>
</evidence>
<dbReference type="PANTHER" id="PTHR46630">
    <property type="entry name" value="TETRATRICOPEPTIDE REPEAT PROTEIN 29"/>
    <property type="match status" value="1"/>
</dbReference>
<dbReference type="AlphaFoldDB" id="A0A0P0M1I2"/>
<dbReference type="SUPFAM" id="SSF48452">
    <property type="entry name" value="TPR-like"/>
    <property type="match status" value="2"/>
</dbReference>
<reference evidence="9" key="1">
    <citation type="submission" date="2015-10" db="EMBL/GenBank/DDBJ databases">
        <title>Extensive mobilome-driven genome diversification in gut-associated Bacteroides vulgatus mpk.</title>
        <authorList>
            <person name="Beier S."/>
            <person name="Lange A."/>
            <person name="Huson D.H."/>
            <person name="Frick J.-S."/>
            <person name="Autenrieth I.B."/>
        </authorList>
    </citation>
    <scope>NUCLEOTIDE SEQUENCE [LARGE SCALE GENOMIC DNA]</scope>
    <source>
        <strain evidence="9">mpk</strain>
    </source>
</reference>
<evidence type="ECO:0000313" key="9">
    <source>
        <dbReference type="Proteomes" id="UP000061587"/>
    </source>
</evidence>
<proteinExistence type="inferred from homology"/>
<evidence type="ECO:0000256" key="2">
    <source>
        <dbReference type="ARBA" id="ARBA00022490"/>
    </source>
</evidence>
<name>A0A0P0M1I2_PHOVU</name>
<organism evidence="8 9">
    <name type="scientific">Phocaeicola vulgatus</name>
    <name type="common">Bacteroides vulgatus</name>
    <dbReference type="NCBI Taxonomy" id="821"/>
    <lineage>
        <taxon>Bacteria</taxon>
        <taxon>Pseudomonadati</taxon>
        <taxon>Bacteroidota</taxon>
        <taxon>Bacteroidia</taxon>
        <taxon>Bacteroidales</taxon>
        <taxon>Bacteroidaceae</taxon>
        <taxon>Phocaeicola</taxon>
    </lineage>
</organism>
<reference evidence="8 9" key="2">
    <citation type="journal article" date="2016" name="Genome Biol. Evol.">
        <title>Extensive mobilome-driven genome diversification in mouse gut-associated Bacteroides vulgatus mpk.</title>
        <authorList>
            <person name="Lange A."/>
            <person name="Beier S."/>
            <person name="Steimle A."/>
            <person name="Autenrieth I.B."/>
            <person name="Huson D.H."/>
            <person name="Frick J.S."/>
        </authorList>
    </citation>
    <scope>NUCLEOTIDE SEQUENCE [LARGE SCALE GENOMIC DNA]</scope>
    <source>
        <strain evidence="9">mpk</strain>
    </source>
</reference>
<evidence type="ECO:0000256" key="6">
    <source>
        <dbReference type="PROSITE-ProRule" id="PRU00339"/>
    </source>
</evidence>
<dbReference type="PANTHER" id="PTHR46630:SF1">
    <property type="entry name" value="TETRATRICOPEPTIDE REPEAT PROTEIN 29"/>
    <property type="match status" value="1"/>
</dbReference>
<dbReference type="Proteomes" id="UP000061587">
    <property type="component" value="Chromosome"/>
</dbReference>
<dbReference type="PROSITE" id="PS50293">
    <property type="entry name" value="TPR_REGION"/>
    <property type="match status" value="1"/>
</dbReference>
<feature type="transmembrane region" description="Helical" evidence="7">
    <location>
        <begin position="366"/>
        <end position="385"/>
    </location>
</feature>
<dbReference type="GO" id="GO:0005737">
    <property type="term" value="C:cytoplasm"/>
    <property type="evidence" value="ECO:0007669"/>
    <property type="project" value="UniProtKB-SubCell"/>
</dbReference>
<comment type="similarity">
    <text evidence="5">Belongs to the Rap family.</text>
</comment>
<evidence type="ECO:0000256" key="5">
    <source>
        <dbReference type="ARBA" id="ARBA00038253"/>
    </source>
</evidence>
<accession>A0A0P0M1I2</accession>
<keyword evidence="7" id="KW-1133">Transmembrane helix</keyword>
<keyword evidence="7" id="KW-0812">Transmembrane</keyword>
<evidence type="ECO:0000313" key="8">
    <source>
        <dbReference type="EMBL" id="ALK83563.1"/>
    </source>
</evidence>
<dbReference type="Gene3D" id="1.25.40.10">
    <property type="entry name" value="Tetratricopeptide repeat domain"/>
    <property type="match status" value="2"/>
</dbReference>
<gene>
    <name evidence="8" type="ORF">BvMPK_0946</name>
</gene>
<keyword evidence="7" id="KW-0472">Membrane</keyword>